<sequence>MCEAIEARFKQTFTEPKLKRKIPLLNATKDVRLVKEGTLVRFRCMVQDPNFGHELNMFLVKARNTLNEEERILVNLYSDAGYDVVEPWCISTDPLEGGGHGQFTEVEILYCIGIPGEAPWVCEGDTEIPEYLDEKGKLCEEKRIVRGDLAFTSERSSI</sequence>
<accession>A0ACC1HET9</accession>
<evidence type="ECO:0000313" key="1">
    <source>
        <dbReference type="EMBL" id="KAJ1674977.1"/>
    </source>
</evidence>
<comment type="caution">
    <text evidence="1">The sequence shown here is derived from an EMBL/GenBank/DDBJ whole genome shotgun (WGS) entry which is preliminary data.</text>
</comment>
<dbReference type="EMBL" id="JAMZIH010005562">
    <property type="protein sequence ID" value="KAJ1674977.1"/>
    <property type="molecule type" value="Genomic_DNA"/>
</dbReference>
<organism evidence="1 2">
    <name type="scientific">Spiromyces aspiralis</name>
    <dbReference type="NCBI Taxonomy" id="68401"/>
    <lineage>
        <taxon>Eukaryota</taxon>
        <taxon>Fungi</taxon>
        <taxon>Fungi incertae sedis</taxon>
        <taxon>Zoopagomycota</taxon>
        <taxon>Kickxellomycotina</taxon>
        <taxon>Kickxellomycetes</taxon>
        <taxon>Kickxellales</taxon>
        <taxon>Kickxellaceae</taxon>
        <taxon>Spiromyces</taxon>
    </lineage>
</organism>
<dbReference type="Proteomes" id="UP001145114">
    <property type="component" value="Unassembled WGS sequence"/>
</dbReference>
<gene>
    <name evidence="1" type="ORF">EV182_002183</name>
</gene>
<keyword evidence="2" id="KW-1185">Reference proteome</keyword>
<evidence type="ECO:0000313" key="2">
    <source>
        <dbReference type="Proteomes" id="UP001145114"/>
    </source>
</evidence>
<protein>
    <submittedName>
        <fullName evidence="1">Uncharacterized protein</fullName>
    </submittedName>
</protein>
<proteinExistence type="predicted"/>
<reference evidence="1" key="1">
    <citation type="submission" date="2022-06" db="EMBL/GenBank/DDBJ databases">
        <title>Phylogenomic reconstructions and comparative analyses of Kickxellomycotina fungi.</title>
        <authorList>
            <person name="Reynolds N.K."/>
            <person name="Stajich J.E."/>
            <person name="Barry K."/>
            <person name="Grigoriev I.V."/>
            <person name="Crous P."/>
            <person name="Smith M.E."/>
        </authorList>
    </citation>
    <scope>NUCLEOTIDE SEQUENCE</scope>
    <source>
        <strain evidence="1">RSA 2271</strain>
    </source>
</reference>
<name>A0ACC1HET9_9FUNG</name>